<keyword evidence="2 5" id="KW-0808">Transferase</keyword>
<dbReference type="STRING" id="764103.G7E9G6"/>
<reference evidence="8 9" key="1">
    <citation type="journal article" date="2011" name="J. Gen. Appl. Microbiol.">
        <title>Draft genome sequencing of the enigmatic basidiomycete Mixia osmundae.</title>
        <authorList>
            <person name="Nishida H."/>
            <person name="Nagatsuka Y."/>
            <person name="Sugiyama J."/>
        </authorList>
    </citation>
    <scope>NUCLEOTIDE SEQUENCE [LARGE SCALE GENOMIC DNA]</scope>
    <source>
        <strain evidence="9">CBS 9802 / IAM 14324 / JCM 22182 / KY 12970</strain>
    </source>
</reference>
<dbReference type="PROSITE" id="PS51686">
    <property type="entry name" value="SAM_MT_RSMB_NOP"/>
    <property type="match status" value="1"/>
</dbReference>
<feature type="binding site" evidence="5">
    <location>
        <position position="328"/>
    </location>
    <ligand>
        <name>S-adenosyl-L-methionine</name>
        <dbReference type="ChEBI" id="CHEBI:59789"/>
    </ligand>
</feature>
<accession>G7E9G6</accession>
<feature type="domain" description="SAM-dependent MTase RsmB/NOP-type" evidence="7">
    <location>
        <begin position="167"/>
        <end position="482"/>
    </location>
</feature>
<sequence length="545" mass="59857">MDFYVRSASIIDKLNAGQGSLKGLATLHDKQGDGRRLIALVIETLKYWPSLQAVLAATDLLDRQARQLAHYKLSERSAKDDKVKSDRLPKPATLAAVLAHDLLFSKKGVLALPKSHRIAQIMQGHAAQLRAEKERLKIRTGAGSDAALQVSQPSVAHGKGKSREIDDERDPVLGKTRWMRINLLRWTVAEALDWLAQNGWQLVEKSQNSLQPLQIHLDGEIPSLLAFSRALDLVSFAPYQDGRLIAQDKASCMPAHLLLTASQRPGLVIDATAAPGNKTTMLAAGLPPGVPIMAFERDRGRVETLKKMCNIAGCGKGSTQAVRVINHDFMKVRAKDLPLFEGNLFVLVDPSCSGSGIRARLDHLSQSGQDDTPDRLKALSGFQTAILSHAMRLPRASRIVYSTCSIHREENEDVVMRVLAKPEFVNQGWELLPRSQVLPSWTRRGLVEACKGSQDLADGMIRCDPAQGDDSNGFFVAVLTRTTEDVDAGMLPSTEQETLSPAALPASSKSALRDDTDPLGDLDVLTYFVFGNQLAQERLKRRRLR</sequence>
<comment type="caution">
    <text evidence="8">The sequence shown here is derived from an EMBL/GenBank/DDBJ whole genome shotgun (WGS) entry which is preliminary data.</text>
</comment>
<dbReference type="Pfam" id="PF21148">
    <property type="entry name" value="NSUN5_fdxn-like"/>
    <property type="match status" value="1"/>
</dbReference>
<reference evidence="8 9" key="2">
    <citation type="journal article" date="2012" name="Open Biol.">
        <title>Characteristics of nucleosomes and linker DNA regions on the genome of the basidiomycete Mixia osmundae revealed by mono- and dinucleosome mapping.</title>
        <authorList>
            <person name="Nishida H."/>
            <person name="Kondo S."/>
            <person name="Matsumoto T."/>
            <person name="Suzuki Y."/>
            <person name="Yoshikawa H."/>
            <person name="Taylor T.D."/>
            <person name="Sugiyama J."/>
        </authorList>
    </citation>
    <scope>NUCLEOTIDE SEQUENCE [LARGE SCALE GENOMIC DNA]</scope>
    <source>
        <strain evidence="9">CBS 9802 / IAM 14324 / JCM 22182 / KY 12970</strain>
    </source>
</reference>
<dbReference type="Gene3D" id="3.40.50.150">
    <property type="entry name" value="Vaccinia Virus protein VP39"/>
    <property type="match status" value="1"/>
</dbReference>
<dbReference type="PANTHER" id="PTHR22807:SF4">
    <property type="entry name" value="28S RRNA (CYTOSINE-C(5))-METHYLTRANSFERASE"/>
    <property type="match status" value="1"/>
</dbReference>
<evidence type="ECO:0000256" key="5">
    <source>
        <dbReference type="PROSITE-ProRule" id="PRU01023"/>
    </source>
</evidence>
<keyword evidence="4 5" id="KW-0694">RNA-binding</keyword>
<comment type="caution">
    <text evidence="5">Lacks conserved residue(s) required for the propagation of feature annotation.</text>
</comment>
<dbReference type="Gene3D" id="3.30.70.1170">
    <property type="entry name" value="Sun protein, domain 3"/>
    <property type="match status" value="1"/>
</dbReference>
<dbReference type="Proteomes" id="UP000009131">
    <property type="component" value="Unassembled WGS sequence"/>
</dbReference>
<dbReference type="Pfam" id="PF21153">
    <property type="entry name" value="NSUN5_N"/>
    <property type="match status" value="1"/>
</dbReference>
<dbReference type="InterPro" id="IPR048889">
    <property type="entry name" value="NSUN5_RCM1_N"/>
</dbReference>
<evidence type="ECO:0000256" key="3">
    <source>
        <dbReference type="ARBA" id="ARBA00022691"/>
    </source>
</evidence>
<dbReference type="InterPro" id="IPR029063">
    <property type="entry name" value="SAM-dependent_MTases_sf"/>
</dbReference>
<dbReference type="HOGENOM" id="CLU_005316_7_4_1"/>
<dbReference type="GO" id="GO:0070475">
    <property type="term" value="P:rRNA base methylation"/>
    <property type="evidence" value="ECO:0007669"/>
    <property type="project" value="TreeGrafter"/>
</dbReference>
<dbReference type="Pfam" id="PF01189">
    <property type="entry name" value="Methyltr_RsmB-F"/>
    <property type="match status" value="1"/>
</dbReference>
<gene>
    <name evidence="8" type="primary">Mo05980</name>
    <name evidence="8" type="ORF">E5Q_05980</name>
</gene>
<dbReference type="eggNOG" id="KOG2360">
    <property type="taxonomic scope" value="Eukaryota"/>
</dbReference>
<evidence type="ECO:0000256" key="4">
    <source>
        <dbReference type="ARBA" id="ARBA00022884"/>
    </source>
</evidence>
<feature type="active site" description="Nucleophile" evidence="5">
    <location>
        <position position="404"/>
    </location>
</feature>
<protein>
    <recommendedName>
        <fullName evidence="7">SAM-dependent MTase RsmB/NOP-type domain-containing protein</fullName>
    </recommendedName>
</protein>
<evidence type="ECO:0000313" key="8">
    <source>
        <dbReference type="EMBL" id="GAA99285.1"/>
    </source>
</evidence>
<evidence type="ECO:0000313" key="9">
    <source>
        <dbReference type="Proteomes" id="UP000009131"/>
    </source>
</evidence>
<proteinExistence type="inferred from homology"/>
<feature type="binding site" evidence="5">
    <location>
        <position position="349"/>
    </location>
    <ligand>
        <name>S-adenosyl-L-methionine</name>
        <dbReference type="ChEBI" id="CHEBI:59789"/>
    </ligand>
</feature>
<dbReference type="OrthoDB" id="435282at2759"/>
<feature type="region of interest" description="Disordered" evidence="6">
    <location>
        <begin position="487"/>
        <end position="511"/>
    </location>
</feature>
<evidence type="ECO:0000256" key="6">
    <source>
        <dbReference type="SAM" id="MobiDB-lite"/>
    </source>
</evidence>
<dbReference type="GO" id="GO:0003723">
    <property type="term" value="F:RNA binding"/>
    <property type="evidence" value="ECO:0007669"/>
    <property type="project" value="UniProtKB-UniRule"/>
</dbReference>
<dbReference type="InterPro" id="IPR049560">
    <property type="entry name" value="MeTrfase_RsmB-F_NOP2_cat"/>
</dbReference>
<keyword evidence="3 5" id="KW-0949">S-adenosyl-L-methionine</keyword>
<comment type="similarity">
    <text evidence="5">Belongs to the class I-like SAM-binding methyltransferase superfamily. RsmB/NOP family.</text>
</comment>
<dbReference type="GO" id="GO:0008173">
    <property type="term" value="F:RNA methyltransferase activity"/>
    <property type="evidence" value="ECO:0007669"/>
    <property type="project" value="InterPro"/>
</dbReference>
<dbReference type="EMBL" id="BABT02000220">
    <property type="protein sequence ID" value="GAA99285.1"/>
    <property type="molecule type" value="Genomic_DNA"/>
</dbReference>
<feature type="binding site" evidence="5">
    <location>
        <position position="296"/>
    </location>
    <ligand>
        <name>S-adenosyl-L-methionine</name>
        <dbReference type="ChEBI" id="CHEBI:59789"/>
    </ligand>
</feature>
<dbReference type="InterPro" id="IPR049561">
    <property type="entry name" value="NSUN5_7_fdxn-like"/>
</dbReference>
<dbReference type="InterPro" id="IPR023267">
    <property type="entry name" value="RCMT"/>
</dbReference>
<name>G7E9G6_MIXOS</name>
<organism evidence="8 9">
    <name type="scientific">Mixia osmundae (strain CBS 9802 / IAM 14324 / JCM 22182 / KY 12970)</name>
    <dbReference type="NCBI Taxonomy" id="764103"/>
    <lineage>
        <taxon>Eukaryota</taxon>
        <taxon>Fungi</taxon>
        <taxon>Dikarya</taxon>
        <taxon>Basidiomycota</taxon>
        <taxon>Pucciniomycotina</taxon>
        <taxon>Mixiomycetes</taxon>
        <taxon>Mixiales</taxon>
        <taxon>Mixiaceae</taxon>
        <taxon>Mixia</taxon>
    </lineage>
</organism>
<keyword evidence="9" id="KW-1185">Reference proteome</keyword>
<dbReference type="FunCoup" id="G7E9G6">
    <property type="interactions" value="284"/>
</dbReference>
<evidence type="ECO:0000256" key="1">
    <source>
        <dbReference type="ARBA" id="ARBA00022603"/>
    </source>
</evidence>
<dbReference type="PRINTS" id="PR02008">
    <property type="entry name" value="RCMTFAMILY"/>
</dbReference>
<evidence type="ECO:0000256" key="2">
    <source>
        <dbReference type="ARBA" id="ARBA00022679"/>
    </source>
</evidence>
<evidence type="ECO:0000259" key="7">
    <source>
        <dbReference type="PROSITE" id="PS51686"/>
    </source>
</evidence>
<dbReference type="GO" id="GO:0005730">
    <property type="term" value="C:nucleolus"/>
    <property type="evidence" value="ECO:0007669"/>
    <property type="project" value="TreeGrafter"/>
</dbReference>
<dbReference type="SUPFAM" id="SSF53335">
    <property type="entry name" value="S-adenosyl-L-methionine-dependent methyltransferases"/>
    <property type="match status" value="1"/>
</dbReference>
<dbReference type="InParanoid" id="G7E9G6"/>
<dbReference type="PANTHER" id="PTHR22807">
    <property type="entry name" value="NOP2 YEAST -RELATED NOL1/NOP2/FMU SUN DOMAIN-CONTAINING"/>
    <property type="match status" value="1"/>
</dbReference>
<feature type="compositionally biased region" description="Low complexity" evidence="6">
    <location>
        <begin position="499"/>
        <end position="510"/>
    </location>
</feature>
<dbReference type="InterPro" id="IPR001678">
    <property type="entry name" value="MeTrfase_RsmB-F_NOP2_dom"/>
</dbReference>
<keyword evidence="1 5" id="KW-0489">Methyltransferase</keyword>
<dbReference type="AlphaFoldDB" id="G7E9G6"/>